<dbReference type="PANTHER" id="PTHR21301:SF11">
    <property type="entry name" value="GIY-YIG DOMAIN-CONTAINING PROTEIN"/>
    <property type="match status" value="1"/>
</dbReference>
<evidence type="ECO:0000313" key="3">
    <source>
        <dbReference type="WBParaSite" id="TREG1_126180.1"/>
    </source>
</evidence>
<dbReference type="AlphaFoldDB" id="A0AA85IVU8"/>
<dbReference type="Pfam" id="PF26215">
    <property type="entry name" value="HTH_animal"/>
    <property type="match status" value="1"/>
</dbReference>
<reference evidence="3" key="2">
    <citation type="submission" date="2023-11" db="UniProtKB">
        <authorList>
            <consortium name="WormBaseParasite"/>
        </authorList>
    </citation>
    <scope>IDENTIFICATION</scope>
</reference>
<proteinExistence type="predicted"/>
<keyword evidence="2" id="KW-1185">Reference proteome</keyword>
<evidence type="ECO:0000259" key="1">
    <source>
        <dbReference type="Pfam" id="PF26215"/>
    </source>
</evidence>
<sequence length="101" mass="11796">MSETIKFSKEVESDENKLAFLDCLVKRKLDGKFKKNIFRKPTNSDRYLDYHSAHPFTTKVTVAKNLINRAKRLVTEEEDINKELKLVQSTLESNNYPKAFV</sequence>
<organism evidence="2 3">
    <name type="scientific">Trichobilharzia regenti</name>
    <name type="common">Nasal bird schistosome</name>
    <dbReference type="NCBI Taxonomy" id="157069"/>
    <lineage>
        <taxon>Eukaryota</taxon>
        <taxon>Metazoa</taxon>
        <taxon>Spiralia</taxon>
        <taxon>Lophotrochozoa</taxon>
        <taxon>Platyhelminthes</taxon>
        <taxon>Trematoda</taxon>
        <taxon>Digenea</taxon>
        <taxon>Strigeidida</taxon>
        <taxon>Schistosomatoidea</taxon>
        <taxon>Schistosomatidae</taxon>
        <taxon>Trichobilharzia</taxon>
    </lineage>
</organism>
<feature type="domain" description="Helix-turn-helix" evidence="1">
    <location>
        <begin position="46"/>
        <end position="101"/>
    </location>
</feature>
<dbReference type="WBParaSite" id="TREG1_126180.1">
    <property type="protein sequence ID" value="TREG1_126180.1"/>
    <property type="gene ID" value="TREG1_126180"/>
</dbReference>
<protein>
    <recommendedName>
        <fullName evidence="1">Helix-turn-helix domain-containing protein</fullName>
    </recommendedName>
</protein>
<dbReference type="Proteomes" id="UP000050795">
    <property type="component" value="Unassembled WGS sequence"/>
</dbReference>
<evidence type="ECO:0000313" key="2">
    <source>
        <dbReference type="Proteomes" id="UP000050795"/>
    </source>
</evidence>
<reference evidence="2" key="1">
    <citation type="submission" date="2022-06" db="EMBL/GenBank/DDBJ databases">
        <authorList>
            <person name="Berger JAMES D."/>
            <person name="Berger JAMES D."/>
        </authorList>
    </citation>
    <scope>NUCLEOTIDE SEQUENCE [LARGE SCALE GENOMIC DNA]</scope>
</reference>
<name>A0AA85IVU8_TRIRE</name>
<accession>A0AA85IVU8</accession>
<dbReference type="PANTHER" id="PTHR21301">
    <property type="entry name" value="REVERSE TRANSCRIPTASE"/>
    <property type="match status" value="1"/>
</dbReference>
<dbReference type="InterPro" id="IPR058912">
    <property type="entry name" value="HTH_animal"/>
</dbReference>